<feature type="region of interest" description="Disordered" evidence="1">
    <location>
        <begin position="202"/>
        <end position="230"/>
    </location>
</feature>
<keyword evidence="2" id="KW-0812">Transmembrane</keyword>
<feature type="compositionally biased region" description="Acidic residues" evidence="1">
    <location>
        <begin position="206"/>
        <end position="218"/>
    </location>
</feature>
<reference evidence="3 4" key="1">
    <citation type="journal article" date="2009" name="Science">
        <title>Green evolution and dynamic adaptations revealed by genomes of the marine picoeukaryotes Micromonas.</title>
        <authorList>
            <person name="Worden A.Z."/>
            <person name="Lee J.H."/>
            <person name="Mock T."/>
            <person name="Rouze P."/>
            <person name="Simmons M.P."/>
            <person name="Aerts A.L."/>
            <person name="Allen A.E."/>
            <person name="Cuvelier M.L."/>
            <person name="Derelle E."/>
            <person name="Everett M.V."/>
            <person name="Foulon E."/>
            <person name="Grimwood J."/>
            <person name="Gundlach H."/>
            <person name="Henrissat B."/>
            <person name="Napoli C."/>
            <person name="McDonald S.M."/>
            <person name="Parker M.S."/>
            <person name="Rombauts S."/>
            <person name="Salamov A."/>
            <person name="Von Dassow P."/>
            <person name="Badger J.H."/>
            <person name="Coutinho P.M."/>
            <person name="Demir E."/>
            <person name="Dubchak I."/>
            <person name="Gentemann C."/>
            <person name="Eikrem W."/>
            <person name="Gready J.E."/>
            <person name="John U."/>
            <person name="Lanier W."/>
            <person name="Lindquist E.A."/>
            <person name="Lucas S."/>
            <person name="Mayer K.F."/>
            <person name="Moreau H."/>
            <person name="Not F."/>
            <person name="Otillar R."/>
            <person name="Panaud O."/>
            <person name="Pangilinan J."/>
            <person name="Paulsen I."/>
            <person name="Piegu B."/>
            <person name="Poliakov A."/>
            <person name="Robbens S."/>
            <person name="Schmutz J."/>
            <person name="Toulza E."/>
            <person name="Wyss T."/>
            <person name="Zelensky A."/>
            <person name="Zhou K."/>
            <person name="Armbrust E.V."/>
            <person name="Bhattacharya D."/>
            <person name="Goodenough U.W."/>
            <person name="Van de Peer Y."/>
            <person name="Grigoriev I.V."/>
        </authorList>
    </citation>
    <scope>NUCLEOTIDE SEQUENCE [LARGE SCALE GENOMIC DNA]</scope>
    <source>
        <strain evidence="3 4">CCMP1545</strain>
    </source>
</reference>
<dbReference type="PANTHER" id="PTHR12725:SF117">
    <property type="entry name" value="HALOACID DEHALOGENASE-LIKE HYDROLASE"/>
    <property type="match status" value="1"/>
</dbReference>
<dbReference type="KEGG" id="mpp:MICPUCDRAFT_66644"/>
<dbReference type="OrthoDB" id="1065058at2759"/>
<sequence length="358" mass="39033">MVSKKRRRLSRASSRRGTAVAAAVRAVEAMTVPGSEIDHLLFGASSPPVPPASRAPTPGTSPSRSPVVVVSSSDFITRYVRAFSSLRASLSFLLLLFVVVVVRPPSSDLDGTLYAIENGYELACRERLFEFMVERLGLPSKDAARELWRPHFATHNQSLKALRAAGFVVDSDEYWAYTRGDASTHLGANDDAIAFFESLMTRRGEEEEEEEEEEEGGGEDAGGVGGDGRRRRMRRIKSSHVLTNCHEKQGAEALAVLRLSGYFDRVYGAGHMGDDLAKPQIEAFELVIGMAGIDPARTAFFEDSVKNLAAAKTLGMTTVLVQGDTAREEGPRDDGFVPDCVISKVSVDEVRRVLPGLW</sequence>
<dbReference type="InterPro" id="IPR023214">
    <property type="entry name" value="HAD_sf"/>
</dbReference>
<protein>
    <submittedName>
        <fullName evidence="3">Predicted protein</fullName>
    </submittedName>
</protein>
<dbReference type="InterPro" id="IPR036412">
    <property type="entry name" value="HAD-like_sf"/>
</dbReference>
<dbReference type="eggNOG" id="KOG3109">
    <property type="taxonomic scope" value="Eukaryota"/>
</dbReference>
<keyword evidence="4" id="KW-1185">Reference proteome</keyword>
<dbReference type="Pfam" id="PF00702">
    <property type="entry name" value="Hydrolase"/>
    <property type="match status" value="1"/>
</dbReference>
<evidence type="ECO:0000313" key="3">
    <source>
        <dbReference type="EMBL" id="EEH51338.1"/>
    </source>
</evidence>
<evidence type="ECO:0000256" key="1">
    <source>
        <dbReference type="SAM" id="MobiDB-lite"/>
    </source>
</evidence>
<dbReference type="Gene3D" id="3.40.50.1000">
    <property type="entry name" value="HAD superfamily/HAD-like"/>
    <property type="match status" value="1"/>
</dbReference>
<proteinExistence type="predicted"/>
<accession>C1N9D1</accession>
<dbReference type="NCBIfam" id="TIGR01509">
    <property type="entry name" value="HAD-SF-IA-v3"/>
    <property type="match status" value="1"/>
</dbReference>
<organism evidence="4">
    <name type="scientific">Micromonas pusilla (strain CCMP1545)</name>
    <name type="common">Picoplanktonic green alga</name>
    <dbReference type="NCBI Taxonomy" id="564608"/>
    <lineage>
        <taxon>Eukaryota</taxon>
        <taxon>Viridiplantae</taxon>
        <taxon>Chlorophyta</taxon>
        <taxon>Mamiellophyceae</taxon>
        <taxon>Mamiellales</taxon>
        <taxon>Mamiellaceae</taxon>
        <taxon>Micromonas</taxon>
    </lineage>
</organism>
<gene>
    <name evidence="3" type="ORF">MICPUCDRAFT_66644</name>
</gene>
<feature type="transmembrane region" description="Helical" evidence="2">
    <location>
        <begin position="82"/>
        <end position="102"/>
    </location>
</feature>
<keyword evidence="2" id="KW-1133">Transmembrane helix</keyword>
<dbReference type="AlphaFoldDB" id="C1N9D1"/>
<dbReference type="RefSeq" id="XP_003064433.1">
    <property type="nucleotide sequence ID" value="XM_003064387.1"/>
</dbReference>
<dbReference type="STRING" id="564608.C1N9D1"/>
<dbReference type="SUPFAM" id="SSF56784">
    <property type="entry name" value="HAD-like"/>
    <property type="match status" value="1"/>
</dbReference>
<dbReference type="PANTHER" id="PTHR12725">
    <property type="entry name" value="HALOACID DEHALOGENASE-LIKE HYDROLASE"/>
    <property type="match status" value="1"/>
</dbReference>
<dbReference type="Proteomes" id="UP000001876">
    <property type="component" value="Unassembled WGS sequence"/>
</dbReference>
<dbReference type="OMA" id="CINIMEQ"/>
<dbReference type="InterPro" id="IPR006439">
    <property type="entry name" value="HAD-SF_hydro_IA"/>
</dbReference>
<evidence type="ECO:0000256" key="2">
    <source>
        <dbReference type="SAM" id="Phobius"/>
    </source>
</evidence>
<evidence type="ECO:0000313" key="4">
    <source>
        <dbReference type="Proteomes" id="UP000001876"/>
    </source>
</evidence>
<keyword evidence="2" id="KW-0472">Membrane</keyword>
<name>C1N9D1_MICPC</name>
<dbReference type="EMBL" id="GG663751">
    <property type="protein sequence ID" value="EEH51338.1"/>
    <property type="molecule type" value="Genomic_DNA"/>
</dbReference>
<dbReference type="GeneID" id="9690038"/>